<evidence type="ECO:0000256" key="1">
    <source>
        <dbReference type="ARBA" id="ARBA00022729"/>
    </source>
</evidence>
<evidence type="ECO:0000313" key="6">
    <source>
        <dbReference type="Proteomes" id="UP000285190"/>
    </source>
</evidence>
<feature type="signal peptide" evidence="2">
    <location>
        <begin position="1"/>
        <end position="26"/>
    </location>
</feature>
<name>A0A418WUU1_9BURK</name>
<feature type="domain" description="SbsA Ig-like" evidence="3">
    <location>
        <begin position="45"/>
        <end position="143"/>
    </location>
</feature>
<keyword evidence="1 2" id="KW-0732">Signal</keyword>
<dbReference type="AlphaFoldDB" id="A0A418WUU1"/>
<gene>
    <name evidence="4" type="ORF">D3870_18535</name>
    <name evidence="5" type="ORF">D3870_21820</name>
</gene>
<dbReference type="Pfam" id="PF13205">
    <property type="entry name" value="Big_5"/>
    <property type="match status" value="1"/>
</dbReference>
<dbReference type="OrthoDB" id="9153754at2"/>
<dbReference type="SUPFAM" id="SSF89372">
    <property type="entry name" value="Fucose-specific lectin"/>
    <property type="match status" value="2"/>
</dbReference>
<keyword evidence="6" id="KW-1185">Reference proteome</keyword>
<proteinExistence type="predicted"/>
<dbReference type="EMBL" id="QYUN01000003">
    <property type="protein sequence ID" value="RJF96991.1"/>
    <property type="molecule type" value="Genomic_DNA"/>
</dbReference>
<evidence type="ECO:0000259" key="3">
    <source>
        <dbReference type="Pfam" id="PF13205"/>
    </source>
</evidence>
<comment type="caution">
    <text evidence="4">The sequence shown here is derived from an EMBL/GenBank/DDBJ whole genome shotgun (WGS) entry which is preliminary data.</text>
</comment>
<dbReference type="Proteomes" id="UP000285190">
    <property type="component" value="Unassembled WGS sequence"/>
</dbReference>
<sequence length="559" mass="58355">MTTFHPVSATLRHATFIGLAASILLAGCGGSGSSNTDIAPTVKTMSVSASTPADGATDVARDVAPQLLFSAGLGGATATAANVSLRGANLDVPATLAVAGTQITLTPARQLLPLTRYTLQVNTALSGTGGEKLAGTRSLTFTTRDGAWKTAQLTETDDADTARDPQIAVDAGGNALAVWSQSDGTRFNILANRYTAGSGWGSAQAIETGNASGAFVPHIAIDAGGNAIAVWCQTDGTRFSIWANRYSAGSGWGSAQLIESDNASDAYDPRIAFDAAGNALVVWTQSDGTRFNVWANRYTVGTGWGAAQLIETDNAGDALFPRIAIDGSGNALAVWQQSDGAQIDIRANRYTVGAGWGTAQLIETGNAGDARLPQIAFDASGNALAVWTQSDGTRYSIWSNRYTAGSGWGTPQLVETDNADHAFDPQIAIDAGGNALAVWTQSDGTRVNVWANRYTTGKGWGTAQLLETENGGDASNPQIAFDAAGNALAVWTQDDGTRNNIWGSRYATATGWRTARPIQSRKDEHAGLTQIAIDASGNALAVWQQNDGTRDNIWVNRFD</sequence>
<feature type="chain" id="PRO_5033420321" description="SbsA Ig-like domain-containing protein" evidence="2">
    <location>
        <begin position="27"/>
        <end position="559"/>
    </location>
</feature>
<evidence type="ECO:0000313" key="4">
    <source>
        <dbReference type="EMBL" id="RJF96460.1"/>
    </source>
</evidence>
<dbReference type="EMBL" id="QYUN01000003">
    <property type="protein sequence ID" value="RJF96460.1"/>
    <property type="molecule type" value="Genomic_DNA"/>
</dbReference>
<dbReference type="RefSeq" id="WP_119742368.1">
    <property type="nucleotide sequence ID" value="NZ_QYUN01000003.1"/>
</dbReference>
<reference evidence="4 6" key="1">
    <citation type="submission" date="2018-09" db="EMBL/GenBank/DDBJ databases">
        <authorList>
            <person name="Zhu H."/>
        </authorList>
    </citation>
    <scope>NUCLEOTIDE SEQUENCE [LARGE SCALE GENOMIC DNA]</scope>
    <source>
        <strain evidence="4 6">K2R10-39</strain>
    </source>
</reference>
<protein>
    <recommendedName>
        <fullName evidence="3">SbsA Ig-like domain-containing protein</fullName>
    </recommendedName>
</protein>
<dbReference type="InterPro" id="IPR032812">
    <property type="entry name" value="SbsA_Ig"/>
</dbReference>
<evidence type="ECO:0000313" key="5">
    <source>
        <dbReference type="EMBL" id="RJF96991.1"/>
    </source>
</evidence>
<organism evidence="4 6">
    <name type="scientific">Noviherbaspirillum cavernae</name>
    <dbReference type="NCBI Taxonomy" id="2320862"/>
    <lineage>
        <taxon>Bacteria</taxon>
        <taxon>Pseudomonadati</taxon>
        <taxon>Pseudomonadota</taxon>
        <taxon>Betaproteobacteria</taxon>
        <taxon>Burkholderiales</taxon>
        <taxon>Oxalobacteraceae</taxon>
        <taxon>Noviherbaspirillum</taxon>
    </lineage>
</organism>
<accession>A0A418WUU1</accession>
<evidence type="ECO:0000256" key="2">
    <source>
        <dbReference type="SAM" id="SignalP"/>
    </source>
</evidence>